<dbReference type="PANTHER" id="PTHR43642">
    <property type="entry name" value="HYBRID SIGNAL TRANSDUCTION HISTIDINE KINASE G"/>
    <property type="match status" value="1"/>
</dbReference>
<organism evidence="4 5">
    <name type="scientific">Polyangium fumosum</name>
    <dbReference type="NCBI Taxonomy" id="889272"/>
    <lineage>
        <taxon>Bacteria</taxon>
        <taxon>Pseudomonadati</taxon>
        <taxon>Myxococcota</taxon>
        <taxon>Polyangia</taxon>
        <taxon>Polyangiales</taxon>
        <taxon>Polyangiaceae</taxon>
        <taxon>Polyangium</taxon>
    </lineage>
</organism>
<name>A0A4U1J1J7_9BACT</name>
<dbReference type="InterPro" id="IPR000719">
    <property type="entry name" value="Prot_kinase_dom"/>
</dbReference>
<feature type="coiled-coil region" evidence="1">
    <location>
        <begin position="1463"/>
        <end position="1500"/>
    </location>
</feature>
<dbReference type="SUPFAM" id="SSF52540">
    <property type="entry name" value="P-loop containing nucleoside triphosphate hydrolases"/>
    <property type="match status" value="1"/>
</dbReference>
<dbReference type="PROSITE" id="PS50011">
    <property type="entry name" value="PROTEIN_KINASE_DOM"/>
    <property type="match status" value="1"/>
</dbReference>
<evidence type="ECO:0000256" key="1">
    <source>
        <dbReference type="SAM" id="Coils"/>
    </source>
</evidence>
<dbReference type="CDD" id="cd14014">
    <property type="entry name" value="STKc_PknB_like"/>
    <property type="match status" value="1"/>
</dbReference>
<dbReference type="Pfam" id="PF01740">
    <property type="entry name" value="STAS"/>
    <property type="match status" value="1"/>
</dbReference>
<dbReference type="CDD" id="cd07041">
    <property type="entry name" value="STAS_RsbR_RsbS_like"/>
    <property type="match status" value="1"/>
</dbReference>
<dbReference type="Gene3D" id="3.30.750.24">
    <property type="entry name" value="STAS domain"/>
    <property type="match status" value="1"/>
</dbReference>
<dbReference type="PROSITE" id="PS00109">
    <property type="entry name" value="PROTEIN_KINASE_TYR"/>
    <property type="match status" value="1"/>
</dbReference>
<dbReference type="SUPFAM" id="SSF52091">
    <property type="entry name" value="SpoIIaa-like"/>
    <property type="match status" value="1"/>
</dbReference>
<evidence type="ECO:0000313" key="5">
    <source>
        <dbReference type="Proteomes" id="UP000309215"/>
    </source>
</evidence>
<dbReference type="InterPro" id="IPR041664">
    <property type="entry name" value="AAA_16"/>
</dbReference>
<keyword evidence="5" id="KW-1185">Reference proteome</keyword>
<accession>A0A4U1J1J7</accession>
<evidence type="ECO:0000259" key="3">
    <source>
        <dbReference type="PROSITE" id="PS50801"/>
    </source>
</evidence>
<evidence type="ECO:0000259" key="2">
    <source>
        <dbReference type="PROSITE" id="PS50011"/>
    </source>
</evidence>
<dbReference type="OrthoDB" id="9812241at2"/>
<gene>
    <name evidence="4" type="ORF">E8A74_32720</name>
</gene>
<dbReference type="SMART" id="SM00219">
    <property type="entry name" value="TyrKc"/>
    <property type="match status" value="1"/>
</dbReference>
<dbReference type="GO" id="GO:0004713">
    <property type="term" value="F:protein tyrosine kinase activity"/>
    <property type="evidence" value="ECO:0007669"/>
    <property type="project" value="InterPro"/>
</dbReference>
<dbReference type="Pfam" id="PF13191">
    <property type="entry name" value="AAA_16"/>
    <property type="match status" value="1"/>
</dbReference>
<comment type="caution">
    <text evidence="4">The sequence shown here is derived from an EMBL/GenBank/DDBJ whole genome shotgun (WGS) entry which is preliminary data.</text>
</comment>
<dbReference type="SMART" id="SM00065">
    <property type="entry name" value="GAF"/>
    <property type="match status" value="1"/>
</dbReference>
<protein>
    <submittedName>
        <fullName evidence="4">GAF domain-containing protein</fullName>
    </submittedName>
</protein>
<dbReference type="PANTHER" id="PTHR43642:SF1">
    <property type="entry name" value="HYBRID SIGNAL TRANSDUCTION HISTIDINE KINASE G"/>
    <property type="match status" value="1"/>
</dbReference>
<dbReference type="Pfam" id="PF25503">
    <property type="entry name" value="TPR_CHK1"/>
    <property type="match status" value="1"/>
</dbReference>
<dbReference type="InterPro" id="IPR053159">
    <property type="entry name" value="Hybrid_Histidine_Kinase"/>
</dbReference>
<evidence type="ECO:0000313" key="4">
    <source>
        <dbReference type="EMBL" id="TKD00909.1"/>
    </source>
</evidence>
<dbReference type="RefSeq" id="WP_136933049.1">
    <property type="nucleotide sequence ID" value="NZ_SSMQ01000043.1"/>
</dbReference>
<dbReference type="PROSITE" id="PS50801">
    <property type="entry name" value="STAS"/>
    <property type="match status" value="1"/>
</dbReference>
<dbReference type="SUPFAM" id="SSF55781">
    <property type="entry name" value="GAF domain-like"/>
    <property type="match status" value="1"/>
</dbReference>
<dbReference type="InterPro" id="IPR036513">
    <property type="entry name" value="STAS_dom_sf"/>
</dbReference>
<dbReference type="Gene3D" id="1.10.510.10">
    <property type="entry name" value="Transferase(Phosphotransferase) domain 1"/>
    <property type="match status" value="1"/>
</dbReference>
<proteinExistence type="predicted"/>
<feature type="domain" description="Protein kinase" evidence="2">
    <location>
        <begin position="7"/>
        <end position="276"/>
    </location>
</feature>
<keyword evidence="1" id="KW-0175">Coiled coil</keyword>
<dbReference type="InterPro" id="IPR008266">
    <property type="entry name" value="Tyr_kinase_AS"/>
</dbReference>
<dbReference type="GO" id="GO:0005524">
    <property type="term" value="F:ATP binding"/>
    <property type="evidence" value="ECO:0007669"/>
    <property type="project" value="InterPro"/>
</dbReference>
<reference evidence="4 5" key="1">
    <citation type="submission" date="2019-04" db="EMBL/GenBank/DDBJ databases">
        <authorList>
            <person name="Li Y."/>
            <person name="Wang J."/>
        </authorList>
    </citation>
    <scope>NUCLEOTIDE SEQUENCE [LARGE SCALE GENOMIC DNA]</scope>
    <source>
        <strain evidence="4 5">DSM 14668</strain>
    </source>
</reference>
<dbReference type="Pfam" id="PF00069">
    <property type="entry name" value="Pkinase"/>
    <property type="match status" value="1"/>
</dbReference>
<dbReference type="InterPro" id="IPR002645">
    <property type="entry name" value="STAS_dom"/>
</dbReference>
<dbReference type="InterPro" id="IPR011009">
    <property type="entry name" value="Kinase-like_dom_sf"/>
</dbReference>
<dbReference type="Proteomes" id="UP000309215">
    <property type="component" value="Unassembled WGS sequence"/>
</dbReference>
<sequence>MLDIAGYTAFERVEVTPFAKTFRARRVQDGLPVVLQSLSIGRARSAEIARFKHEYAQLAQLSSQRLVAVLGVEAREDSLIVIREHFPGQTLAHTLAARRGNKLPVSEALAIATAIAEALAVLHGRGITHRDVRPLNILVGDAGALKLTGSGVDAEVTRAHERLYAYEVLHDVLPYTAPEQTGRMNRSVDHRADLYALGILLYEALTGRRPFEAREPMELIHAHLALQAKPPAHIDSSVPETLSPLVLKLLEKNAEDRYQSAEGLLADLRRCRHDLETLGTISLFTPAEHDHEGGLRIHQKLYGRERDIDALTSTFTRSLGGERSIVLVSGYSGIGKSSLVHEILKPLARAKGYYTSGKFDQFNRDTPYSAIIQAFDGLVRQILTESTERIQAWQRAWLEALGQNGQVICDVLPSMAHLLGPQPVVPALGPVEAQNRLSRCFVQFVSVVARRAHPLVFFLDDLQWIDLASLDLLRALLADDSLESFFFCGAYRDNEVSPAHPFIAALEEHKRAGLSVCDIVLGPLERRHIVDLLSDSLRRSDTGPLADAILKKTAGNPFFVRRFLLSLGDHGVLTFKPGTGFDWDLKRLDELAYSENVVDLMVRTIARLPKTTQEALRLAAAIGSEFDLGVLATVLECTHEQAYGRLEPAAAEGLIIPGRNGYRFAHDKVQEGAYAMIPASGRPAFHLRIGRLLAESTPLSESRNLFDVVGHLNSALELIDDPHERETLARMNLVAATRAEESAAFGAARSFLELGLQCLPEDAWTSKHQLRLAYARKLGVTLSLLGHHDDALAALGEALERATTRLARTEILRLKMKAQVLKNDLPAALAEGLVVMHSFGLDLPAFPDEATLEEQMRVTLDLVVERSPEALLDLPPLEDPEIAALLEVLEELFAPTYFLATNNFSISIAKILELSYRHGLSRSTTYGCINFGMLLCVRGHIKLGYELGRIAVRLGEKLGDKKNEAMIRNMWGGFVQYWGDGYSACWDTLIRGKDAGLETGQYIWAFYNTVNAVTNSFMRGLPIEDILAEAKSYQPIRKLDRFDAITWMAGAAGQIAYNLSVETDDPCRLVGPLVDIEEVMAACRRIKNESAFFFAQLYIVFLRVFQGAFEEAARVVLASNPELVSIAVWHGTPVFRAYAALALARASTSAAPEERAVMLSRAAAYAEKLDAWAEICPENFAPRAALVRAELARARGEDRFVTAELYDTAISLAHRGGYIHDEALANELCARHWMDAGKRTLARAHFSEARRLYARWGATIASRRLARAYPELVARDETFDAPLPSTPAPSADALDIGSVLKAAQAISGEIVLPRLIDALLRVALENAGARRGVLLLLRDGNLVVEAEQRAFGEEDAPASTAIERDLGQRSDLPATVLAYVARTRESVLLEDRAQDGPFALDPYLVDAPPRSALAAPIIGKGQLSGVIYLENDLARGAFTPARVEVVGLICTQAAIAIENARLYGELERQVEERTAELRHANEALVRLSRAEQERREQEALDQRAVISQQEEVIHALSAPLIEVWYGVIAVPLVGVLDARRGEEIMERVLHRIGSASCRQVILDLTGVESVDSETGERIMRIVGATRLLGASVVITGIRAAVAQTMVAFDAGLKELTTRATLRDALRAYMRSEGAGGFSTRR</sequence>
<dbReference type="Pfam" id="PF01590">
    <property type="entry name" value="GAF"/>
    <property type="match status" value="1"/>
</dbReference>
<feature type="domain" description="STAS" evidence="3">
    <location>
        <begin position="1517"/>
        <end position="1628"/>
    </location>
</feature>
<dbReference type="InterPro" id="IPR027417">
    <property type="entry name" value="P-loop_NTPase"/>
</dbReference>
<dbReference type="SUPFAM" id="SSF56112">
    <property type="entry name" value="Protein kinase-like (PK-like)"/>
    <property type="match status" value="1"/>
</dbReference>
<dbReference type="InterPro" id="IPR029016">
    <property type="entry name" value="GAF-like_dom_sf"/>
</dbReference>
<dbReference type="Gene3D" id="3.30.450.40">
    <property type="match status" value="1"/>
</dbReference>
<dbReference type="InterPro" id="IPR003018">
    <property type="entry name" value="GAF"/>
</dbReference>
<dbReference type="InterPro" id="IPR020635">
    <property type="entry name" value="Tyr_kinase_cat_dom"/>
</dbReference>
<dbReference type="EMBL" id="SSMQ01000043">
    <property type="protein sequence ID" value="TKD00909.1"/>
    <property type="molecule type" value="Genomic_DNA"/>
</dbReference>
<dbReference type="Gene3D" id="3.40.50.300">
    <property type="entry name" value="P-loop containing nucleotide triphosphate hydrolases"/>
    <property type="match status" value="1"/>
</dbReference>